<protein>
    <submittedName>
        <fullName evidence="12 13">RING-type domain-containing protein</fullName>
    </submittedName>
</protein>
<dbReference type="InterPro" id="IPR000547">
    <property type="entry name" value="Clathrin_H-chain/VPS_repeat"/>
</dbReference>
<keyword evidence="4" id="KW-0862">Zinc</keyword>
<dbReference type="InterPro" id="IPR036322">
    <property type="entry name" value="WD40_repeat_dom_sf"/>
</dbReference>
<accession>A0A915B8V4</accession>
<keyword evidence="3 7" id="KW-0479">Metal-binding</keyword>
<dbReference type="Pfam" id="PF23556">
    <property type="entry name" value="TPR_Vps41"/>
    <property type="match status" value="1"/>
</dbReference>
<feature type="repeat" description="CHCR" evidence="8">
    <location>
        <begin position="605"/>
        <end position="756"/>
    </location>
</feature>
<dbReference type="GO" id="GO:0016236">
    <property type="term" value="P:macroautophagy"/>
    <property type="evidence" value="ECO:0007669"/>
    <property type="project" value="TreeGrafter"/>
</dbReference>
<dbReference type="InterPro" id="IPR015943">
    <property type="entry name" value="WD40/YVTN_repeat-like_dom_sf"/>
</dbReference>
<evidence type="ECO:0000256" key="3">
    <source>
        <dbReference type="ARBA" id="ARBA00022771"/>
    </source>
</evidence>
<evidence type="ECO:0000256" key="4">
    <source>
        <dbReference type="ARBA" id="ARBA00022833"/>
    </source>
</evidence>
<dbReference type="InterPro" id="IPR057780">
    <property type="entry name" value="Beta-prop_Vps41"/>
</dbReference>
<dbReference type="Gene3D" id="1.25.40.10">
    <property type="entry name" value="Tetratricopeptide repeat domain"/>
    <property type="match status" value="1"/>
</dbReference>
<dbReference type="GO" id="GO:0006623">
    <property type="term" value="P:protein targeting to vacuole"/>
    <property type="evidence" value="ECO:0007669"/>
    <property type="project" value="InterPro"/>
</dbReference>
<feature type="domain" description="RING-type" evidence="10">
    <location>
        <begin position="835"/>
        <end position="897"/>
    </location>
</feature>
<dbReference type="AlphaFoldDB" id="A0A915B8V4"/>
<dbReference type="WBParaSite" id="PgR030_g104_t02">
    <property type="protein sequence ID" value="PgR030_g104_t02"/>
    <property type="gene ID" value="PgR030_g104"/>
</dbReference>
<feature type="compositionally biased region" description="Acidic residues" evidence="9">
    <location>
        <begin position="20"/>
        <end position="29"/>
    </location>
</feature>
<dbReference type="SMART" id="SM00299">
    <property type="entry name" value="CLH"/>
    <property type="match status" value="1"/>
</dbReference>
<organism evidence="11 12">
    <name type="scientific">Parascaris univalens</name>
    <name type="common">Nematode worm</name>
    <dbReference type="NCBI Taxonomy" id="6257"/>
    <lineage>
        <taxon>Eukaryota</taxon>
        <taxon>Metazoa</taxon>
        <taxon>Ecdysozoa</taxon>
        <taxon>Nematoda</taxon>
        <taxon>Chromadorea</taxon>
        <taxon>Rhabditida</taxon>
        <taxon>Spirurina</taxon>
        <taxon>Ascaridomorpha</taxon>
        <taxon>Ascaridoidea</taxon>
        <taxon>Ascarididae</taxon>
        <taxon>Parascaris</taxon>
    </lineage>
</organism>
<evidence type="ECO:0000256" key="1">
    <source>
        <dbReference type="ARBA" id="ARBA00004371"/>
    </source>
</evidence>
<dbReference type="PANTHER" id="PTHR12616">
    <property type="entry name" value="VACUOLAR PROTEIN SORTING VPS41"/>
    <property type="match status" value="1"/>
</dbReference>
<proteinExistence type="predicted"/>
<dbReference type="PROSITE" id="PS50089">
    <property type="entry name" value="ZF_RING_2"/>
    <property type="match status" value="1"/>
</dbReference>
<dbReference type="Proteomes" id="UP000887569">
    <property type="component" value="Unplaced"/>
</dbReference>
<dbReference type="GO" id="GO:0034058">
    <property type="term" value="P:endosomal vesicle fusion"/>
    <property type="evidence" value="ECO:0007669"/>
    <property type="project" value="TreeGrafter"/>
</dbReference>
<dbReference type="InterPro" id="IPR001841">
    <property type="entry name" value="Znf_RING"/>
</dbReference>
<comment type="subcellular location">
    <subcellularLocation>
        <location evidence="1">Lysosome</location>
    </subcellularLocation>
</comment>
<evidence type="ECO:0000256" key="8">
    <source>
        <dbReference type="PROSITE-ProRule" id="PRU01006"/>
    </source>
</evidence>
<dbReference type="WBParaSite" id="PgR030_g104_t01">
    <property type="protein sequence ID" value="PgR030_g104_t01"/>
    <property type="gene ID" value="PgR030_g104"/>
</dbReference>
<keyword evidence="2" id="KW-0813">Transport</keyword>
<evidence type="ECO:0000259" key="10">
    <source>
        <dbReference type="PROSITE" id="PS50089"/>
    </source>
</evidence>
<feature type="region of interest" description="Disordered" evidence="9">
    <location>
        <begin position="1"/>
        <end position="29"/>
    </location>
</feature>
<keyword evidence="3 7" id="KW-0863">Zinc-finger</keyword>
<dbReference type="SUPFAM" id="SSF50978">
    <property type="entry name" value="WD40 repeat-like"/>
    <property type="match status" value="1"/>
</dbReference>
<evidence type="ECO:0000256" key="7">
    <source>
        <dbReference type="PROSITE-ProRule" id="PRU00175"/>
    </source>
</evidence>
<dbReference type="InterPro" id="IPR011990">
    <property type="entry name" value="TPR-like_helical_dom_sf"/>
</dbReference>
<evidence type="ECO:0000256" key="6">
    <source>
        <dbReference type="ARBA" id="ARBA00023228"/>
    </source>
</evidence>
<dbReference type="GO" id="GO:0005764">
    <property type="term" value="C:lysosome"/>
    <property type="evidence" value="ECO:0007669"/>
    <property type="project" value="UniProtKB-SubCell"/>
</dbReference>
<dbReference type="GO" id="GO:0030897">
    <property type="term" value="C:HOPS complex"/>
    <property type="evidence" value="ECO:0007669"/>
    <property type="project" value="TreeGrafter"/>
</dbReference>
<dbReference type="Pfam" id="PF23411">
    <property type="entry name" value="Beta-prop_Vps41"/>
    <property type="match status" value="1"/>
</dbReference>
<keyword evidence="5" id="KW-0653">Protein transport</keyword>
<dbReference type="SUPFAM" id="SSF57850">
    <property type="entry name" value="RING/U-box"/>
    <property type="match status" value="1"/>
</dbReference>
<dbReference type="PANTHER" id="PTHR12616:SF1">
    <property type="entry name" value="VACUOLAR PROTEIN SORTING-ASSOCIATED PROTEIN 41 HOMOLOG"/>
    <property type="match status" value="1"/>
</dbReference>
<dbReference type="GO" id="GO:0008270">
    <property type="term" value="F:zinc ion binding"/>
    <property type="evidence" value="ECO:0007669"/>
    <property type="project" value="UniProtKB-KW"/>
</dbReference>
<evidence type="ECO:0000256" key="5">
    <source>
        <dbReference type="ARBA" id="ARBA00022927"/>
    </source>
</evidence>
<keyword evidence="6" id="KW-0458">Lysosome</keyword>
<evidence type="ECO:0000256" key="2">
    <source>
        <dbReference type="ARBA" id="ARBA00022448"/>
    </source>
</evidence>
<keyword evidence="11" id="KW-1185">Reference proteome</keyword>
<evidence type="ECO:0000313" key="13">
    <source>
        <dbReference type="WBParaSite" id="PgR030_g104_t02"/>
    </source>
</evidence>
<sequence>MQSADEPVSDESIAGKESQVTEEDEDEEEEILLEPRFTYSRILNSIPAVFTKDAASSLVVHDKFIAIGTQTGYIYILDHLGNLHSESTARRHRAAVTAISVDTAGSYVASCALDARISVYGIGSDEFTQTIDLKVAARSVAISPDFSKRGSGQMFVTGERDLLLHERRFFSNHKYTSLYQGLERDGLISQISWRGPCIAFTNDTGTRIYHRNEERMIALVQPIHDANAMSGCRVIPSHCWLNDETLAIGWANSVCVCVILPAYNDQASVSSGSSRSPTRRKTQSSAMRKVEVNFAWRIDMLVADISFTLKKSGSDLWKEIVVFGMKRLPGEKGGEVVEAELALLEPDGIESYILNTEDRIEMRNCTLRNLRYFHMSALPLESLYFLLGPNEFIQAQPCSADERVRWYMENDMLKEAVEYATVHESQLKELNALQIGKTYIDSLISKGHYHEAASNLKTVCGRHKDQWEYYVNEFERHNVVLQVAKYLPVKDPQLEPESYQSVLIAALYNHPLLFHGLIKAWNAELYRVGAIIDMAMKRVMQDVVAYPLTSQQMAAIYRALAILHTHERKYDKALMLYIRLSDKTVFQVIERYHLFDLVKNDISKLMEVDADLAIRLVIENASSLPARTVLTQIAKYPKLQMAYLNRLLERNEGDEFANLAIRLYAEYDPKKLLPFLRKKECYDITKALEICEGKQYVKEMVFLLGRSGNYSKALDLLINKLDRMDLAVDFCRENDDRALWDALIESTMNRPERITQLLNTAGEYISPLEVVEKIPQRMVIPGLRDSLTKILRDFELQLQMQAGCRSVMLDSTDELLRRYLSNCVRPALIDDEATCILCSLGFTCELSCMDEEHMRENVVAFGCGHLLHQPCVERAVNQEERNAATWSIDNASCPHCRPHKGTKFVESPLPGVCS</sequence>
<dbReference type="Gene3D" id="2.130.10.10">
    <property type="entry name" value="YVTN repeat-like/Quinoprotein amine dehydrogenase"/>
    <property type="match status" value="1"/>
</dbReference>
<dbReference type="GO" id="GO:0009267">
    <property type="term" value="P:cellular response to starvation"/>
    <property type="evidence" value="ECO:0007669"/>
    <property type="project" value="TreeGrafter"/>
</dbReference>
<dbReference type="GO" id="GO:0005770">
    <property type="term" value="C:late endosome"/>
    <property type="evidence" value="ECO:0007669"/>
    <property type="project" value="TreeGrafter"/>
</dbReference>
<dbReference type="InterPro" id="IPR045111">
    <property type="entry name" value="Vps41/Vps8"/>
</dbReference>
<name>A0A915B8V4_PARUN</name>
<evidence type="ECO:0000313" key="11">
    <source>
        <dbReference type="Proteomes" id="UP000887569"/>
    </source>
</evidence>
<reference evidence="12 13" key="1">
    <citation type="submission" date="2022-11" db="UniProtKB">
        <authorList>
            <consortium name="WormBaseParasite"/>
        </authorList>
    </citation>
    <scope>IDENTIFICATION</scope>
</reference>
<evidence type="ECO:0000256" key="9">
    <source>
        <dbReference type="SAM" id="MobiDB-lite"/>
    </source>
</evidence>
<evidence type="ECO:0000313" key="12">
    <source>
        <dbReference type="WBParaSite" id="PgR030_g104_t01"/>
    </source>
</evidence>
<dbReference type="PROSITE" id="PS50236">
    <property type="entry name" value="CHCR"/>
    <property type="match status" value="1"/>
</dbReference>